<dbReference type="GO" id="GO:0009036">
    <property type="term" value="F:type II site-specific deoxyribonuclease activity"/>
    <property type="evidence" value="ECO:0007669"/>
    <property type="project" value="InterPro"/>
</dbReference>
<evidence type="ECO:0000313" key="2">
    <source>
        <dbReference type="Proteomes" id="UP000199208"/>
    </source>
</evidence>
<dbReference type="EMBL" id="FMWL01000016">
    <property type="protein sequence ID" value="SCZ81145.1"/>
    <property type="molecule type" value="Genomic_DNA"/>
</dbReference>
<keyword evidence="2" id="KW-1185">Reference proteome</keyword>
<protein>
    <submittedName>
        <fullName evidence="1">MjaI restriction endonuclease</fullName>
    </submittedName>
</protein>
<organism evidence="1 2">
    <name type="scientific">Acidaminobacter hydrogenoformans DSM 2784</name>
    <dbReference type="NCBI Taxonomy" id="1120920"/>
    <lineage>
        <taxon>Bacteria</taxon>
        <taxon>Bacillati</taxon>
        <taxon>Bacillota</taxon>
        <taxon>Clostridia</taxon>
        <taxon>Peptostreptococcales</taxon>
        <taxon>Acidaminobacteraceae</taxon>
        <taxon>Acidaminobacter</taxon>
    </lineage>
</organism>
<dbReference type="RefSeq" id="WP_092592241.1">
    <property type="nucleotide sequence ID" value="NZ_FMWL01000016.1"/>
</dbReference>
<dbReference type="GO" id="GO:0003677">
    <property type="term" value="F:DNA binding"/>
    <property type="evidence" value="ECO:0007669"/>
    <property type="project" value="InterPro"/>
</dbReference>
<proteinExistence type="predicted"/>
<evidence type="ECO:0000313" key="1">
    <source>
        <dbReference type="EMBL" id="SCZ81145.1"/>
    </source>
</evidence>
<name>A0A1G5S448_9FIRM</name>
<dbReference type="AlphaFoldDB" id="A0A1G5S448"/>
<dbReference type="GO" id="GO:0009307">
    <property type="term" value="P:DNA restriction-modification system"/>
    <property type="evidence" value="ECO:0007669"/>
    <property type="project" value="InterPro"/>
</dbReference>
<keyword evidence="1" id="KW-0255">Endonuclease</keyword>
<dbReference type="STRING" id="1120920.SAMN03080599_02630"/>
<reference evidence="1 2" key="1">
    <citation type="submission" date="2016-10" db="EMBL/GenBank/DDBJ databases">
        <authorList>
            <person name="de Groot N.N."/>
        </authorList>
    </citation>
    <scope>NUCLEOTIDE SEQUENCE [LARGE SCALE GENOMIC DNA]</scope>
    <source>
        <strain evidence="1 2">DSM 2784</strain>
    </source>
</reference>
<dbReference type="Proteomes" id="UP000199208">
    <property type="component" value="Unassembled WGS sequence"/>
</dbReference>
<dbReference type="InterPro" id="IPR019068">
    <property type="entry name" value="Restrct_endonuc_II_MjaI"/>
</dbReference>
<sequence>MVNERILNNYYNIGGFNKPVRIGYMMKMIRDLSPLTEDEWKIWYFTNVHDEAYLDTIVREMHQSIPENYRVSVFDCKQYIYDVMFRRTFQGYNKENQALKILREVVSPLIQEAPKEWDTDYFIDFFAIGQNNNLVGIQLKPETFYFGHYQYIVDIKGKMRAFCQQQNATAFVLKYKSTSGNDIIEFSNPEVINEIKKQLY</sequence>
<keyword evidence="1" id="KW-0378">Hydrolase</keyword>
<gene>
    <name evidence="1" type="ORF">SAMN03080599_02630</name>
</gene>
<dbReference type="Pfam" id="PF09568">
    <property type="entry name" value="RE_MjaI"/>
    <property type="match status" value="1"/>
</dbReference>
<accession>A0A1G5S448</accession>
<dbReference type="OrthoDB" id="2085151at2"/>
<keyword evidence="1" id="KW-0540">Nuclease</keyword>